<gene>
    <name evidence="6" type="primary">LOC103503265</name>
</gene>
<dbReference type="Pfam" id="PF23286">
    <property type="entry name" value="LRR_13"/>
    <property type="match status" value="1"/>
</dbReference>
<evidence type="ECO:0000259" key="4">
    <source>
        <dbReference type="PROSITE" id="PS50104"/>
    </source>
</evidence>
<evidence type="ECO:0000313" key="5">
    <source>
        <dbReference type="Proteomes" id="UP001652600"/>
    </source>
</evidence>
<keyword evidence="2" id="KW-0677">Repeat</keyword>
<dbReference type="InterPro" id="IPR000157">
    <property type="entry name" value="TIR_dom"/>
</dbReference>
<dbReference type="Gene3D" id="3.40.50.300">
    <property type="entry name" value="P-loop containing nucleotide triphosphate hydrolases"/>
    <property type="match status" value="1"/>
</dbReference>
<dbReference type="InterPro" id="IPR032675">
    <property type="entry name" value="LRR_dom_sf"/>
</dbReference>
<name>A0ABM3KSC6_CUCME</name>
<evidence type="ECO:0000256" key="1">
    <source>
        <dbReference type="ARBA" id="ARBA00022614"/>
    </source>
</evidence>
<dbReference type="SMART" id="SM00382">
    <property type="entry name" value="AAA"/>
    <property type="match status" value="1"/>
</dbReference>
<accession>A0ABM3KSC6</accession>
<dbReference type="Gene3D" id="3.80.10.10">
    <property type="entry name" value="Ribonuclease Inhibitor"/>
    <property type="match status" value="2"/>
</dbReference>
<dbReference type="PANTHER" id="PTHR11017:SF570">
    <property type="entry name" value="DISEASE RESISTANCE PROTEIN (TIR-NBS CLASS)-RELATED"/>
    <property type="match status" value="1"/>
</dbReference>
<dbReference type="InterPro" id="IPR035897">
    <property type="entry name" value="Toll_tir_struct_dom_sf"/>
</dbReference>
<proteinExistence type="predicted"/>
<reference evidence="6" key="1">
    <citation type="submission" date="2025-08" db="UniProtKB">
        <authorList>
            <consortium name="RefSeq"/>
        </authorList>
    </citation>
    <scope>IDENTIFICATION</scope>
    <source>
        <tissue evidence="6">Stem</tissue>
    </source>
</reference>
<dbReference type="Pfam" id="PF23282">
    <property type="entry name" value="WHD_ROQ1"/>
    <property type="match status" value="1"/>
</dbReference>
<dbReference type="Gene3D" id="3.40.50.10140">
    <property type="entry name" value="Toll/interleukin-1 receptor homology (TIR) domain"/>
    <property type="match status" value="1"/>
</dbReference>
<dbReference type="InterPro" id="IPR044974">
    <property type="entry name" value="Disease_R_plants"/>
</dbReference>
<protein>
    <submittedName>
        <fullName evidence="6">Disease resistance protein RPV1-like</fullName>
    </submittedName>
</protein>
<dbReference type="InterPro" id="IPR002182">
    <property type="entry name" value="NB-ARC"/>
</dbReference>
<evidence type="ECO:0000313" key="6">
    <source>
        <dbReference type="RefSeq" id="XP_050940692.1"/>
    </source>
</evidence>
<organism evidence="5 6">
    <name type="scientific">Cucumis melo</name>
    <name type="common">Muskmelon</name>
    <dbReference type="NCBI Taxonomy" id="3656"/>
    <lineage>
        <taxon>Eukaryota</taxon>
        <taxon>Viridiplantae</taxon>
        <taxon>Streptophyta</taxon>
        <taxon>Embryophyta</taxon>
        <taxon>Tracheophyta</taxon>
        <taxon>Spermatophyta</taxon>
        <taxon>Magnoliopsida</taxon>
        <taxon>eudicotyledons</taxon>
        <taxon>Gunneridae</taxon>
        <taxon>Pentapetalae</taxon>
        <taxon>rosids</taxon>
        <taxon>fabids</taxon>
        <taxon>Cucurbitales</taxon>
        <taxon>Cucurbitaceae</taxon>
        <taxon>Benincaseae</taxon>
        <taxon>Cucumis</taxon>
    </lineage>
</organism>
<dbReference type="InterPro" id="IPR003593">
    <property type="entry name" value="AAA+_ATPase"/>
</dbReference>
<evidence type="ECO:0000256" key="3">
    <source>
        <dbReference type="ARBA" id="ARBA00022821"/>
    </source>
</evidence>
<dbReference type="PRINTS" id="PR00364">
    <property type="entry name" value="DISEASERSIST"/>
</dbReference>
<dbReference type="InterPro" id="IPR042197">
    <property type="entry name" value="Apaf_helical"/>
</dbReference>
<dbReference type="SUPFAM" id="SSF52200">
    <property type="entry name" value="Toll/Interleukin receptor TIR domain"/>
    <property type="match status" value="1"/>
</dbReference>
<dbReference type="GeneID" id="103503265"/>
<dbReference type="InterPro" id="IPR058192">
    <property type="entry name" value="WHD_ROQ1-like"/>
</dbReference>
<dbReference type="Proteomes" id="UP001652600">
    <property type="component" value="Chromosome 5"/>
</dbReference>
<dbReference type="InterPro" id="IPR058546">
    <property type="entry name" value="RPS4B/Roq1-like_LRR"/>
</dbReference>
<dbReference type="SMART" id="SM00255">
    <property type="entry name" value="TIR"/>
    <property type="match status" value="1"/>
</dbReference>
<dbReference type="PANTHER" id="PTHR11017">
    <property type="entry name" value="LEUCINE-RICH REPEAT-CONTAINING PROTEIN"/>
    <property type="match status" value="1"/>
</dbReference>
<dbReference type="SUPFAM" id="SSF52058">
    <property type="entry name" value="L domain-like"/>
    <property type="match status" value="1"/>
</dbReference>
<keyword evidence="3" id="KW-0611">Plant defense</keyword>
<sequence length="1076" mass="122793">MNRATGSSSSSRFRSSFDVFLSFRGEDTRPNFTSHLCMALRQRGINVFIDNKLSRGEEISTSLLKAIEESKISIVIISENYASSSWCLNELVKIITCNKLRGQVVLPIFYKVDPSQVGKQSGRFGEEFGKLEVRFSWDKMEAWREAMISVSHISGWTVLQKEDEANLIQKIVQEVSKRLNRGAIQLRIAKYPIGIDRQINNILFQVTSDEKITMVGFYGIGGIGKTTLAKALYNKIANDFEGCCFLANVREASNQYRGLVELQKELLREILMDDLIKFSNLDVGISIIRDRLCSKKILLILDDVDTSEQLEALVGEHDSFGPGSMVIVTTRNKHVLVIHEFDILQSVQGLKDDEALKLFSWHAFKQSCPSSDYLDLSKRAVRYCDGLPLALEVVGSFLHSIEQSKFKLILDEYENQYLDKGIQDLLRISYDGLEDEVKEIFLYISCCFVGEDINEVKTKLEACGCLCLEKGTTKLMNLSLLTIDEHSNRIEMHDLIQQMGRTIHLLETSTSHKRKRLLIKDDVMDVLSGNKEARGVKVIKLNFPKPTELDIDSRAFEKVRNLVVLDIRNATSSKSTDLQYLPNSLRWIKWPHFPFSSLPSTYTMDNLIQLKLPHSSIKHFGKAFMCGEWLKEIDLRASKFLVEIPDLTTAVNLKKLDLEGCINLVKVHESVGSLNKLVEFYLSSSIKGFEQFPSRLKLKSLKKFELYNCRIDEWCPQFSKEMNCSLEMLEIYNSTVINQLSPTIGYLSSLTKLYIRNCMELKTLPSTIHRLSNLTSLSVLSSDLSVFPSLNDPSSPSLCPYLTSLMLADCKITNLDFLETMVHVAPSLKELDLSENNFCRLPSCIINFKSLKYIYTIGCKLLEEIPNIPEGVVCMDAGGCVSLARFPNNIHSFISCHDNNVEYERGLSKELILMNCEIPDWYRYKSMNNSITFLLPADHLSWKRKALFVPCFKFEVTNYEDWRFALKCKVFINGIQVWDSQSSLTCFPDWGRSFRGYDESRGGEYMSMIVIDPCLHFHPFGDDNMDNSREIDLNQPCFGINSSGSNLDEFKFEVEPFPELRDVIIKMFGVHIITRE</sequence>
<keyword evidence="1" id="KW-0433">Leucine-rich repeat</keyword>
<dbReference type="Gene3D" id="1.10.8.430">
    <property type="entry name" value="Helical domain of apoptotic protease-activating factors"/>
    <property type="match status" value="1"/>
</dbReference>
<keyword evidence="5" id="KW-1185">Reference proteome</keyword>
<dbReference type="RefSeq" id="XP_050940692.1">
    <property type="nucleotide sequence ID" value="XM_051084735.1"/>
</dbReference>
<dbReference type="SUPFAM" id="SSF52540">
    <property type="entry name" value="P-loop containing nucleoside triphosphate hydrolases"/>
    <property type="match status" value="1"/>
</dbReference>
<evidence type="ECO:0000256" key="2">
    <source>
        <dbReference type="ARBA" id="ARBA00022737"/>
    </source>
</evidence>
<dbReference type="Pfam" id="PF00931">
    <property type="entry name" value="NB-ARC"/>
    <property type="match status" value="1"/>
</dbReference>
<dbReference type="PROSITE" id="PS50104">
    <property type="entry name" value="TIR"/>
    <property type="match status" value="1"/>
</dbReference>
<dbReference type="InterPro" id="IPR027417">
    <property type="entry name" value="P-loop_NTPase"/>
</dbReference>
<feature type="domain" description="TIR" evidence="4">
    <location>
        <begin position="15"/>
        <end position="179"/>
    </location>
</feature>
<dbReference type="Pfam" id="PF01582">
    <property type="entry name" value="TIR"/>
    <property type="match status" value="1"/>
</dbReference>